<dbReference type="GO" id="GO:0004519">
    <property type="term" value="F:endonuclease activity"/>
    <property type="evidence" value="ECO:0007669"/>
    <property type="project" value="UniProtKB-KW"/>
</dbReference>
<dbReference type="InterPro" id="IPR012296">
    <property type="entry name" value="Nuclease_put_TT1808"/>
</dbReference>
<evidence type="ECO:0000259" key="1">
    <source>
        <dbReference type="Pfam" id="PF05685"/>
    </source>
</evidence>
<name>A0A7W6S1W8_9PROT</name>
<evidence type="ECO:0000313" key="3">
    <source>
        <dbReference type="Proteomes" id="UP000555728"/>
    </source>
</evidence>
<feature type="domain" description="Putative restriction endonuclease" evidence="1">
    <location>
        <begin position="16"/>
        <end position="175"/>
    </location>
</feature>
<keyword evidence="2" id="KW-0255">Endonuclease</keyword>
<keyword evidence="2" id="KW-0540">Nuclease</keyword>
<dbReference type="RefSeq" id="WP_184437087.1">
    <property type="nucleotide sequence ID" value="NZ_JACIGI010000035.1"/>
</dbReference>
<keyword evidence="2" id="KW-0378">Hydrolase</keyword>
<reference evidence="2 3" key="1">
    <citation type="submission" date="2020-08" db="EMBL/GenBank/DDBJ databases">
        <title>Genome sequencing of Purple Non-Sulfur Bacteria from various extreme environments.</title>
        <authorList>
            <person name="Mayer M."/>
        </authorList>
    </citation>
    <scope>NUCLEOTIDE SEQUENCE [LARGE SCALE GENOMIC DNA]</scope>
    <source>
        <strain evidence="2 3">JA135</strain>
    </source>
</reference>
<keyword evidence="3" id="KW-1185">Reference proteome</keyword>
<sequence length="184" mass="19380">MAEPATPDGTPMDRAAFHAWCRSHGGRYERLAGRLVAMAPERRAHVRAKQALWLALRTALAAQGSPCEALVDGLTVEAGADTDFVPDVLIDCGPAAPGDIAAARPVVVAEVLSPGSRGVDTGYKLAGYAGVDSIAHYLIVDPDRPRLIHHARAEGGTWRTALVTGGRLWLDPPGVSLDVDALYA</sequence>
<gene>
    <name evidence="2" type="ORF">GGD88_003138</name>
</gene>
<protein>
    <submittedName>
        <fullName evidence="2">Uma2 family endonuclease</fullName>
    </submittedName>
</protein>
<accession>A0A7W6S1W8</accession>
<dbReference type="EMBL" id="JACIGI010000035">
    <property type="protein sequence ID" value="MBB4287391.1"/>
    <property type="molecule type" value="Genomic_DNA"/>
</dbReference>
<dbReference type="Proteomes" id="UP000555728">
    <property type="component" value="Unassembled WGS sequence"/>
</dbReference>
<dbReference type="PANTHER" id="PTHR36558:SF1">
    <property type="entry name" value="RESTRICTION ENDONUCLEASE DOMAIN-CONTAINING PROTEIN-RELATED"/>
    <property type="match status" value="1"/>
</dbReference>
<dbReference type="InterPro" id="IPR008538">
    <property type="entry name" value="Uma2"/>
</dbReference>
<dbReference type="CDD" id="cd06260">
    <property type="entry name" value="DUF820-like"/>
    <property type="match status" value="1"/>
</dbReference>
<organism evidence="2 3">
    <name type="scientific">Roseospira goensis</name>
    <dbReference type="NCBI Taxonomy" id="391922"/>
    <lineage>
        <taxon>Bacteria</taxon>
        <taxon>Pseudomonadati</taxon>
        <taxon>Pseudomonadota</taxon>
        <taxon>Alphaproteobacteria</taxon>
        <taxon>Rhodospirillales</taxon>
        <taxon>Rhodospirillaceae</taxon>
        <taxon>Roseospira</taxon>
    </lineage>
</organism>
<dbReference type="InterPro" id="IPR011335">
    <property type="entry name" value="Restrct_endonuc-II-like"/>
</dbReference>
<dbReference type="AlphaFoldDB" id="A0A7W6S1W8"/>
<dbReference type="PANTHER" id="PTHR36558">
    <property type="entry name" value="GLR1098 PROTEIN"/>
    <property type="match status" value="1"/>
</dbReference>
<dbReference type="Pfam" id="PF05685">
    <property type="entry name" value="Uma2"/>
    <property type="match status" value="1"/>
</dbReference>
<dbReference type="Gene3D" id="3.90.1570.10">
    <property type="entry name" value="tt1808, chain A"/>
    <property type="match status" value="1"/>
</dbReference>
<evidence type="ECO:0000313" key="2">
    <source>
        <dbReference type="EMBL" id="MBB4287391.1"/>
    </source>
</evidence>
<comment type="caution">
    <text evidence="2">The sequence shown here is derived from an EMBL/GenBank/DDBJ whole genome shotgun (WGS) entry which is preliminary data.</text>
</comment>
<proteinExistence type="predicted"/>
<dbReference type="SUPFAM" id="SSF52980">
    <property type="entry name" value="Restriction endonuclease-like"/>
    <property type="match status" value="1"/>
</dbReference>